<accession>A0ABY7M210</accession>
<reference evidence="9" key="1">
    <citation type="submission" date="2022-12" db="EMBL/GenBank/DDBJ databases">
        <title>Genomic Characterization of Candidatus Phytoplasma sacchari in China.</title>
        <authorList>
            <person name="Zhang R.-Y."/>
        </authorList>
    </citation>
    <scope>NUCLEOTIDE SEQUENCE [LARGE SCALE GENOMIC DNA]</scope>
    <source>
        <strain evidence="9">SCWL1</strain>
    </source>
</reference>
<evidence type="ECO:0000259" key="8">
    <source>
        <dbReference type="PROSITE" id="PS50928"/>
    </source>
</evidence>
<dbReference type="CDD" id="cd06261">
    <property type="entry name" value="TM_PBP2"/>
    <property type="match status" value="1"/>
</dbReference>
<keyword evidence="2 7" id="KW-0813">Transport</keyword>
<evidence type="ECO:0000313" key="10">
    <source>
        <dbReference type="Proteomes" id="UP001210120"/>
    </source>
</evidence>
<feature type="transmembrane region" description="Helical" evidence="7">
    <location>
        <begin position="12"/>
        <end position="32"/>
    </location>
</feature>
<comment type="similarity">
    <text evidence="7">Belongs to the binding-protein-dependent transport system permease family.</text>
</comment>
<evidence type="ECO:0000256" key="7">
    <source>
        <dbReference type="RuleBase" id="RU363032"/>
    </source>
</evidence>
<dbReference type="InterPro" id="IPR035906">
    <property type="entry name" value="MetI-like_sf"/>
</dbReference>
<feature type="transmembrane region" description="Helical" evidence="7">
    <location>
        <begin position="176"/>
        <end position="195"/>
    </location>
</feature>
<evidence type="ECO:0000256" key="6">
    <source>
        <dbReference type="ARBA" id="ARBA00023136"/>
    </source>
</evidence>
<evidence type="ECO:0000313" key="9">
    <source>
        <dbReference type="EMBL" id="WBL31347.1"/>
    </source>
</evidence>
<feature type="transmembrane region" description="Helical" evidence="7">
    <location>
        <begin position="283"/>
        <end position="302"/>
    </location>
</feature>
<feature type="transmembrane region" description="Helical" evidence="7">
    <location>
        <begin position="117"/>
        <end position="134"/>
    </location>
</feature>
<dbReference type="InterPro" id="IPR051393">
    <property type="entry name" value="ABC_transporter_permease"/>
</dbReference>
<gene>
    <name evidence="9" type="ORF">O7R10_01915</name>
</gene>
<dbReference type="Proteomes" id="UP001210120">
    <property type="component" value="Chromosome"/>
</dbReference>
<keyword evidence="10" id="KW-1185">Reference proteome</keyword>
<keyword evidence="5 7" id="KW-1133">Transmembrane helix</keyword>
<dbReference type="PANTHER" id="PTHR30193:SF37">
    <property type="entry name" value="INNER MEMBRANE ABC TRANSPORTER PERMEASE PROTEIN YCJO"/>
    <property type="match status" value="1"/>
</dbReference>
<dbReference type="Gene3D" id="1.10.3720.10">
    <property type="entry name" value="MetI-like"/>
    <property type="match status" value="1"/>
</dbReference>
<name>A0ABY7M210_9MOLU</name>
<feature type="transmembrane region" description="Helical" evidence="7">
    <location>
        <begin position="76"/>
        <end position="97"/>
    </location>
</feature>
<sequence length="312" mass="36440">MFEIAGKKNNKHWLYLFLTLTSLIVFTFLPLVKSFIISFNSNYDKFSDTLGIFINLDNYKSVFRDYDFRIAIKNTIILVFFSVPISLIIALIIALTLQSIKNNFFQNFFKTCFFLPLLSNTIVMGMVFGMFFYYNFGFVSQKPQGLFNIFLGFFGIKAQNWVSLSAPYKNKMFALIFYNIWTRLSFKVFVFILALQDINKSYYDAARIDGASKFRIFTQITLPLLFPIIFYQFIIEMLTIFKEYESVIGLFGKNTNFRIKTIVGYIYEQLSSTSYNSYSKGSAAAMILFFISIFFTIISFYISKVNFLGRKK</sequence>
<keyword evidence="4 7" id="KW-0812">Transmembrane</keyword>
<feature type="transmembrane region" description="Helical" evidence="7">
    <location>
        <begin position="216"/>
        <end position="235"/>
    </location>
</feature>
<keyword evidence="3" id="KW-1003">Cell membrane</keyword>
<evidence type="ECO:0000256" key="3">
    <source>
        <dbReference type="ARBA" id="ARBA00022475"/>
    </source>
</evidence>
<dbReference type="Pfam" id="PF00528">
    <property type="entry name" value="BPD_transp_1"/>
    <property type="match status" value="1"/>
</dbReference>
<evidence type="ECO:0000256" key="5">
    <source>
        <dbReference type="ARBA" id="ARBA00022989"/>
    </source>
</evidence>
<dbReference type="SUPFAM" id="SSF161098">
    <property type="entry name" value="MetI-like"/>
    <property type="match status" value="1"/>
</dbReference>
<feature type="domain" description="ABC transmembrane type-1" evidence="8">
    <location>
        <begin position="72"/>
        <end position="299"/>
    </location>
</feature>
<keyword evidence="6 7" id="KW-0472">Membrane</keyword>
<dbReference type="EMBL" id="CP115156">
    <property type="protein sequence ID" value="WBL31347.1"/>
    <property type="molecule type" value="Genomic_DNA"/>
</dbReference>
<protein>
    <submittedName>
        <fullName evidence="9">Sugar ABC transporter permease</fullName>
    </submittedName>
</protein>
<dbReference type="PANTHER" id="PTHR30193">
    <property type="entry name" value="ABC TRANSPORTER PERMEASE PROTEIN"/>
    <property type="match status" value="1"/>
</dbReference>
<feature type="transmembrane region" description="Helical" evidence="7">
    <location>
        <begin position="146"/>
        <end position="164"/>
    </location>
</feature>
<evidence type="ECO:0000256" key="1">
    <source>
        <dbReference type="ARBA" id="ARBA00004651"/>
    </source>
</evidence>
<proteinExistence type="inferred from homology"/>
<dbReference type="PROSITE" id="PS50928">
    <property type="entry name" value="ABC_TM1"/>
    <property type="match status" value="1"/>
</dbReference>
<organism evidence="9 10">
    <name type="scientific">Candidatus Phytoplasma sacchari</name>
    <dbReference type="NCBI Taxonomy" id="2609813"/>
    <lineage>
        <taxon>Bacteria</taxon>
        <taxon>Bacillati</taxon>
        <taxon>Mycoplasmatota</taxon>
        <taxon>Mollicutes</taxon>
        <taxon>Acholeplasmatales</taxon>
        <taxon>Acholeplasmataceae</taxon>
        <taxon>Candidatus Phytoplasma</taxon>
        <taxon>16SrXI (Rice yellow dwarf group)</taxon>
    </lineage>
</organism>
<dbReference type="InterPro" id="IPR000515">
    <property type="entry name" value="MetI-like"/>
</dbReference>
<comment type="subcellular location">
    <subcellularLocation>
        <location evidence="1 7">Cell membrane</location>
        <topology evidence="1 7">Multi-pass membrane protein</topology>
    </subcellularLocation>
</comment>
<evidence type="ECO:0000256" key="2">
    <source>
        <dbReference type="ARBA" id="ARBA00022448"/>
    </source>
</evidence>
<evidence type="ECO:0000256" key="4">
    <source>
        <dbReference type="ARBA" id="ARBA00022692"/>
    </source>
</evidence>